<dbReference type="EMBL" id="CP022356">
    <property type="protein sequence ID" value="ASK79777.1"/>
    <property type="molecule type" value="Genomic_DNA"/>
</dbReference>
<name>A0A220VHD4_9GAMM</name>
<dbReference type="OrthoDB" id="5625523at2"/>
<proteinExistence type="predicted"/>
<evidence type="ECO:0000313" key="1">
    <source>
        <dbReference type="EMBL" id="ASK79777.1"/>
    </source>
</evidence>
<dbReference type="Proteomes" id="UP000242175">
    <property type="component" value="Chromosome small"/>
</dbReference>
<dbReference type="KEGG" id="pmai:CF386_12100"/>
<keyword evidence="2" id="KW-1185">Reference proteome</keyword>
<sequence length="103" mass="11467">MLITFKTKNHADVVMFGDIALQLIGMMGLLKKTPGAILTEDIQQALEKLQSSLNQINSEKIGTNSVQEVSDDDEPKIPLKIRALPLIDLLKNAHKNQNNVMWS</sequence>
<organism evidence="1 2">
    <name type="scientific">Paraphotobacterium marinum</name>
    <dbReference type="NCBI Taxonomy" id="1755811"/>
    <lineage>
        <taxon>Bacteria</taxon>
        <taxon>Pseudomonadati</taxon>
        <taxon>Pseudomonadota</taxon>
        <taxon>Gammaproteobacteria</taxon>
        <taxon>Vibrionales</taxon>
        <taxon>Vibrionaceae</taxon>
        <taxon>Paraphotobacterium</taxon>
    </lineage>
</organism>
<dbReference type="AlphaFoldDB" id="A0A220VHD4"/>
<gene>
    <name evidence="1" type="ORF">CF386_12100</name>
</gene>
<dbReference type="InterPro" id="IPR014991">
    <property type="entry name" value="DUF1840"/>
</dbReference>
<evidence type="ECO:0000313" key="2">
    <source>
        <dbReference type="Proteomes" id="UP000242175"/>
    </source>
</evidence>
<dbReference type="Pfam" id="PF08895">
    <property type="entry name" value="DUF1840"/>
    <property type="match status" value="1"/>
</dbReference>
<reference evidence="1 2" key="1">
    <citation type="journal article" date="2016" name="Int. J. Syst. Evol. Microbiol.">
        <title>Paraphotobacterium marinum gen. nov., sp. nov., a member of the family Vibrionaceae, isolated from surface seawater.</title>
        <authorList>
            <person name="Huang Z."/>
            <person name="Dong C."/>
            <person name="Shao Z."/>
        </authorList>
    </citation>
    <scope>NUCLEOTIDE SEQUENCE [LARGE SCALE GENOMIC DNA]</scope>
    <source>
        <strain evidence="1 2">NSCS20N07D</strain>
    </source>
</reference>
<protein>
    <recommendedName>
        <fullName evidence="3">DUF1840 domain-containing protein</fullName>
    </recommendedName>
</protein>
<accession>A0A220VHD4</accession>
<dbReference type="RefSeq" id="WP_089074685.1">
    <property type="nucleotide sequence ID" value="NZ_CBCSAM010000003.1"/>
</dbReference>
<evidence type="ECO:0008006" key="3">
    <source>
        <dbReference type="Google" id="ProtNLM"/>
    </source>
</evidence>